<gene>
    <name evidence="10" type="ORF">N7U62_11570</name>
</gene>
<dbReference type="InterPro" id="IPR024528">
    <property type="entry name" value="ThrE_2"/>
</dbReference>
<keyword evidence="4 8" id="KW-0812">Transmembrane</keyword>
<name>A0ABT3CUD3_9BACT</name>
<evidence type="ECO:0000256" key="2">
    <source>
        <dbReference type="ARBA" id="ARBA00022475"/>
    </source>
</evidence>
<comment type="caution">
    <text evidence="10">The sequence shown here is derived from an EMBL/GenBank/DDBJ whole genome shotgun (WGS) entry which is preliminary data.</text>
</comment>
<evidence type="ECO:0000313" key="10">
    <source>
        <dbReference type="EMBL" id="MCV9387306.1"/>
    </source>
</evidence>
<feature type="transmembrane region" description="Helical" evidence="8">
    <location>
        <begin position="33"/>
        <end position="49"/>
    </location>
</feature>
<feature type="transmembrane region" description="Helical" evidence="8">
    <location>
        <begin position="55"/>
        <end position="75"/>
    </location>
</feature>
<dbReference type="RefSeq" id="WP_264138131.1">
    <property type="nucleotide sequence ID" value="NZ_JAOYOD010000001.1"/>
</dbReference>
<keyword evidence="2" id="KW-1003">Cell membrane</keyword>
<organism evidence="10 11">
    <name type="scientific">Reichenbachiella ulvae</name>
    <dbReference type="NCBI Taxonomy" id="2980104"/>
    <lineage>
        <taxon>Bacteria</taxon>
        <taxon>Pseudomonadati</taxon>
        <taxon>Bacteroidota</taxon>
        <taxon>Cytophagia</taxon>
        <taxon>Cytophagales</taxon>
        <taxon>Reichenbachiellaceae</taxon>
        <taxon>Reichenbachiella</taxon>
    </lineage>
</organism>
<dbReference type="PANTHER" id="PTHR34390">
    <property type="entry name" value="UPF0442 PROTEIN YJJB-RELATED"/>
    <property type="match status" value="1"/>
</dbReference>
<evidence type="ECO:0000259" key="9">
    <source>
        <dbReference type="Pfam" id="PF12821"/>
    </source>
</evidence>
<evidence type="ECO:0000313" key="11">
    <source>
        <dbReference type="Proteomes" id="UP001300692"/>
    </source>
</evidence>
<evidence type="ECO:0000256" key="6">
    <source>
        <dbReference type="ARBA" id="ARBA00023136"/>
    </source>
</evidence>
<evidence type="ECO:0000256" key="8">
    <source>
        <dbReference type="SAM" id="Phobius"/>
    </source>
</evidence>
<proteinExistence type="inferred from homology"/>
<reference evidence="10 11" key="1">
    <citation type="submission" date="2022-10" db="EMBL/GenBank/DDBJ databases">
        <title>Comparative genomics and taxonomic characterization of three novel marine species of genus Reichenbachiella exhibiting antioxidant and polysaccharide degradation activities.</title>
        <authorList>
            <person name="Muhammad N."/>
            <person name="Lee Y.-J."/>
            <person name="Ko J."/>
            <person name="Kim S.-G."/>
        </authorList>
    </citation>
    <scope>NUCLEOTIDE SEQUENCE [LARGE SCALE GENOMIC DNA]</scope>
    <source>
        <strain evidence="10 11">ABR2-5</strain>
    </source>
</reference>
<evidence type="ECO:0000256" key="7">
    <source>
        <dbReference type="ARBA" id="ARBA00034125"/>
    </source>
</evidence>
<protein>
    <submittedName>
        <fullName evidence="10">Threonine/serine exporter family protein</fullName>
    </submittedName>
</protein>
<dbReference type="Pfam" id="PF12821">
    <property type="entry name" value="ThrE_2"/>
    <property type="match status" value="1"/>
</dbReference>
<keyword evidence="11" id="KW-1185">Reference proteome</keyword>
<feature type="transmembrane region" description="Helical" evidence="8">
    <location>
        <begin position="128"/>
        <end position="147"/>
    </location>
</feature>
<feature type="domain" description="Threonine/Serine exporter ThrE" evidence="9">
    <location>
        <begin position="12"/>
        <end position="146"/>
    </location>
</feature>
<comment type="similarity">
    <text evidence="7">Belongs to the ThrE exporter (TC 2.A.79) family.</text>
</comment>
<dbReference type="Proteomes" id="UP001300692">
    <property type="component" value="Unassembled WGS sequence"/>
</dbReference>
<evidence type="ECO:0000256" key="3">
    <source>
        <dbReference type="ARBA" id="ARBA00022519"/>
    </source>
</evidence>
<keyword evidence="6 8" id="KW-0472">Membrane</keyword>
<evidence type="ECO:0000256" key="1">
    <source>
        <dbReference type="ARBA" id="ARBA00004651"/>
    </source>
</evidence>
<feature type="transmembrane region" description="Helical" evidence="8">
    <location>
        <begin position="82"/>
        <end position="108"/>
    </location>
</feature>
<keyword evidence="5 8" id="KW-1133">Transmembrane helix</keyword>
<dbReference type="PANTHER" id="PTHR34390:SF1">
    <property type="entry name" value="SUCCINATE TRANSPORTER SUBUNIT YJJB-RELATED"/>
    <property type="match status" value="1"/>
</dbReference>
<evidence type="ECO:0000256" key="5">
    <source>
        <dbReference type="ARBA" id="ARBA00022989"/>
    </source>
</evidence>
<comment type="subcellular location">
    <subcellularLocation>
        <location evidence="1">Cell membrane</location>
        <topology evidence="1">Multi-pass membrane protein</topology>
    </subcellularLocation>
</comment>
<evidence type="ECO:0000256" key="4">
    <source>
        <dbReference type="ARBA" id="ARBA00022692"/>
    </source>
</evidence>
<keyword evidence="3" id="KW-0997">Cell inner membrane</keyword>
<accession>A0ABT3CUD3</accession>
<feature type="transmembrane region" description="Helical" evidence="8">
    <location>
        <begin position="6"/>
        <end position="26"/>
    </location>
</feature>
<dbReference type="EMBL" id="JAOYOD010000001">
    <property type="protein sequence ID" value="MCV9387306.1"/>
    <property type="molecule type" value="Genomic_DNA"/>
</dbReference>
<sequence length="159" mass="17362">MNWIHLLEKGIWFGFAAMGFAVLFNVPVRTLRLIFLIGAIGGLMKALLLELEANVIFASLGGAILVGYVSILAAHNKHAPPMVFAIPSVIPMVPGVFAYRMMLGVIQLSGMKNEQYDLVLVETIDNGLKATFILFSLALGVAIPLLITRKDSIKKRIIK</sequence>
<dbReference type="InterPro" id="IPR050539">
    <property type="entry name" value="ThrE_Dicarb/AminoAcid_Exp"/>
</dbReference>